<evidence type="ECO:0000256" key="1">
    <source>
        <dbReference type="SAM" id="Phobius"/>
    </source>
</evidence>
<reference evidence="2 3" key="1">
    <citation type="journal article" date="2021" name="ISME Commun">
        <title>Automated analysis of genomic sequences facilitates high-throughput and comprehensive description of bacteria.</title>
        <authorList>
            <person name="Hitch T.C.A."/>
        </authorList>
    </citation>
    <scope>NUCLEOTIDE SEQUENCE [LARGE SCALE GENOMIC DNA]</scope>
    <source>
        <strain evidence="2 3">Sanger_34</strain>
    </source>
</reference>
<keyword evidence="3" id="KW-1185">Reference proteome</keyword>
<evidence type="ECO:0008006" key="4">
    <source>
        <dbReference type="Google" id="ProtNLM"/>
    </source>
</evidence>
<keyword evidence="1" id="KW-1133">Transmembrane helix</keyword>
<organism evidence="2 3">
    <name type="scientific">Agathobaculum ammoniilyticum</name>
    <dbReference type="NCBI Taxonomy" id="2981778"/>
    <lineage>
        <taxon>Bacteria</taxon>
        <taxon>Bacillati</taxon>
        <taxon>Bacillota</taxon>
        <taxon>Clostridia</taxon>
        <taxon>Eubacteriales</taxon>
        <taxon>Butyricicoccaceae</taxon>
        <taxon>Agathobaculum</taxon>
    </lineage>
</organism>
<feature type="transmembrane region" description="Helical" evidence="1">
    <location>
        <begin position="58"/>
        <end position="76"/>
    </location>
</feature>
<proteinExistence type="predicted"/>
<keyword evidence="1" id="KW-0472">Membrane</keyword>
<evidence type="ECO:0000313" key="3">
    <source>
        <dbReference type="Proteomes" id="UP001652397"/>
    </source>
</evidence>
<name>A0ABT2U4D1_9FIRM</name>
<comment type="caution">
    <text evidence="2">The sequence shown here is derived from an EMBL/GenBank/DDBJ whole genome shotgun (WGS) entry which is preliminary data.</text>
</comment>
<protein>
    <recommendedName>
        <fullName evidence="4">PrgI family protein</fullName>
    </recommendedName>
</protein>
<evidence type="ECO:0000313" key="2">
    <source>
        <dbReference type="EMBL" id="MCU6789430.1"/>
    </source>
</evidence>
<sequence>MHPNEDIYYIPVNFTDAGRVLGLFELRNCIEAAVLAAPTVGLCTLVAQHTPFSLTVKLILSLCLLVPVCGFALAGIRDEPLSRFLITYLRWRKNRRIALNKGGIIKYERKRTHLRRAGRRGAKPHARR</sequence>
<dbReference type="Proteomes" id="UP001652397">
    <property type="component" value="Unassembled WGS sequence"/>
</dbReference>
<gene>
    <name evidence="2" type="ORF">OCV66_10075</name>
</gene>
<keyword evidence="1" id="KW-0812">Transmembrane</keyword>
<accession>A0ABT2U4D1</accession>
<dbReference type="RefSeq" id="WP_262564390.1">
    <property type="nucleotide sequence ID" value="NZ_JAOQJE010000008.1"/>
</dbReference>
<dbReference type="EMBL" id="JAOQJE010000008">
    <property type="protein sequence ID" value="MCU6789430.1"/>
    <property type="molecule type" value="Genomic_DNA"/>
</dbReference>